<sequence>MKKLLTLLSGLTFISTTSLGAISCKKNKITSINPTIEVDNEKEKKELEKQEKNFNEKINSYSETNPMILDNENYNDIKADDVIKKLYDDHFADIKEELANNAR</sequence>
<organism evidence="3 4">
    <name type="scientific">Spiroplasma poulsonii</name>
    <dbReference type="NCBI Taxonomy" id="2138"/>
    <lineage>
        <taxon>Bacteria</taxon>
        <taxon>Bacillati</taxon>
        <taxon>Mycoplasmatota</taxon>
        <taxon>Mollicutes</taxon>
        <taxon>Entomoplasmatales</taxon>
        <taxon>Spiroplasmataceae</taxon>
        <taxon>Spiroplasma</taxon>
    </lineage>
</organism>
<evidence type="ECO:0000256" key="1">
    <source>
        <dbReference type="SAM" id="Coils"/>
    </source>
</evidence>
<evidence type="ECO:0000313" key="4">
    <source>
        <dbReference type="Proteomes" id="UP000274545"/>
    </source>
</evidence>
<dbReference type="AlphaFoldDB" id="A0A3S0UMA9"/>
<dbReference type="InterPro" id="IPR054816">
    <property type="entry name" value="Lipoprotein_mollicutes-type_CS"/>
</dbReference>
<feature type="signal peptide" evidence="2">
    <location>
        <begin position="1"/>
        <end position="20"/>
    </location>
</feature>
<proteinExistence type="predicted"/>
<evidence type="ECO:0000256" key="2">
    <source>
        <dbReference type="SAM" id="SignalP"/>
    </source>
</evidence>
<comment type="caution">
    <text evidence="3">The sequence shown here is derived from an EMBL/GenBank/DDBJ whole genome shotgun (WGS) entry which is preliminary data.</text>
</comment>
<dbReference type="NCBIfam" id="NF038029">
    <property type="entry name" value="LP_plasma"/>
    <property type="match status" value="1"/>
</dbReference>
<reference evidence="3 4" key="1">
    <citation type="journal article" date="2019" name="Genome Biol. Evol.">
        <title>Toxin and genome evolution in a Drosophila defensive symbiosis.</title>
        <authorList>
            <person name="Ballinger M.J."/>
            <person name="Gawryluk R.M."/>
            <person name="Perlman S.J."/>
        </authorList>
    </citation>
    <scope>NUCLEOTIDE SEQUENCE [LARGE SCALE GENOMIC DNA]</scope>
    <source>
        <strain evidence="4">sNeo</strain>
    </source>
</reference>
<evidence type="ECO:0000313" key="3">
    <source>
        <dbReference type="EMBL" id="RUP76353.1"/>
    </source>
</evidence>
<evidence type="ECO:0008006" key="5">
    <source>
        <dbReference type="Google" id="ProtNLM"/>
    </source>
</evidence>
<feature type="coiled-coil region" evidence="1">
    <location>
        <begin position="33"/>
        <end position="64"/>
    </location>
</feature>
<dbReference type="RefSeq" id="WP_127093126.1">
    <property type="nucleotide sequence ID" value="NZ_RAHC01000008.1"/>
</dbReference>
<dbReference type="EMBL" id="RAHC01000008">
    <property type="protein sequence ID" value="RUP76353.1"/>
    <property type="molecule type" value="Genomic_DNA"/>
</dbReference>
<keyword evidence="1" id="KW-0175">Coiled coil</keyword>
<dbReference type="PROSITE" id="PS51257">
    <property type="entry name" value="PROKAR_LIPOPROTEIN"/>
    <property type="match status" value="1"/>
</dbReference>
<dbReference type="Proteomes" id="UP000274545">
    <property type="component" value="Unassembled WGS sequence"/>
</dbReference>
<keyword evidence="2" id="KW-0732">Signal</keyword>
<protein>
    <recommendedName>
        <fullName evidence="5">Lipoprotein</fullName>
    </recommendedName>
</protein>
<name>A0A3S0UMA9_9MOLU</name>
<gene>
    <name evidence="3" type="ORF">D6D54_06280</name>
</gene>
<feature type="chain" id="PRO_5018772666" description="Lipoprotein" evidence="2">
    <location>
        <begin position="21"/>
        <end position="103"/>
    </location>
</feature>
<accession>A0A3S0UMA9</accession>